<dbReference type="PANTHER" id="PTHR43628:SF1">
    <property type="entry name" value="CHITIN SYNTHASE REGULATORY FACTOR 2-RELATED"/>
    <property type="match status" value="1"/>
</dbReference>
<dbReference type="SMART" id="SM00671">
    <property type="entry name" value="SEL1"/>
    <property type="match status" value="4"/>
</dbReference>
<dbReference type="InterPro" id="IPR011990">
    <property type="entry name" value="TPR-like_helical_dom_sf"/>
</dbReference>
<dbReference type="Gene3D" id="1.25.40.10">
    <property type="entry name" value="Tetratricopeptide repeat domain"/>
    <property type="match status" value="1"/>
</dbReference>
<protein>
    <submittedName>
        <fullName evidence="1">11539_t:CDS:1</fullName>
    </submittedName>
</protein>
<dbReference type="PANTHER" id="PTHR43628">
    <property type="entry name" value="ACTIVATOR OF C KINASE PROTEIN 1-RELATED"/>
    <property type="match status" value="1"/>
</dbReference>
<evidence type="ECO:0000313" key="1">
    <source>
        <dbReference type="EMBL" id="CAG8643084.1"/>
    </source>
</evidence>
<accession>A0A9N9DJB6</accession>
<dbReference type="InterPro" id="IPR006597">
    <property type="entry name" value="Sel1-like"/>
</dbReference>
<dbReference type="AlphaFoldDB" id="A0A9N9DJB6"/>
<evidence type="ECO:0000313" key="2">
    <source>
        <dbReference type="Proteomes" id="UP000789508"/>
    </source>
</evidence>
<proteinExistence type="predicted"/>
<dbReference type="Pfam" id="PF08238">
    <property type="entry name" value="Sel1"/>
    <property type="match status" value="4"/>
</dbReference>
<keyword evidence="2" id="KW-1185">Reference proteome</keyword>
<gene>
    <name evidence="1" type="ORF">ALEPTO_LOCUS9779</name>
</gene>
<name>A0A9N9DJB6_9GLOM</name>
<dbReference type="EMBL" id="CAJVPS010008432">
    <property type="protein sequence ID" value="CAG8643084.1"/>
    <property type="molecule type" value="Genomic_DNA"/>
</dbReference>
<dbReference type="Proteomes" id="UP000789508">
    <property type="component" value="Unassembled WGS sequence"/>
</dbReference>
<organism evidence="1 2">
    <name type="scientific">Ambispora leptoticha</name>
    <dbReference type="NCBI Taxonomy" id="144679"/>
    <lineage>
        <taxon>Eukaryota</taxon>
        <taxon>Fungi</taxon>
        <taxon>Fungi incertae sedis</taxon>
        <taxon>Mucoromycota</taxon>
        <taxon>Glomeromycotina</taxon>
        <taxon>Glomeromycetes</taxon>
        <taxon>Archaeosporales</taxon>
        <taxon>Ambisporaceae</taxon>
        <taxon>Ambispora</taxon>
    </lineage>
</organism>
<reference evidence="1" key="1">
    <citation type="submission" date="2021-06" db="EMBL/GenBank/DDBJ databases">
        <authorList>
            <person name="Kallberg Y."/>
            <person name="Tangrot J."/>
            <person name="Rosling A."/>
        </authorList>
    </citation>
    <scope>NUCLEOTIDE SEQUENCE</scope>
    <source>
        <strain evidence="1">FL130A</strain>
    </source>
</reference>
<sequence length="263" mass="30517">METLSFPKSPEIHRFNGGKPRRFIDTLKNIFRKSKKNGSNPQENVITPESTKLNILLESLSQIIDPGAEDQHYLAKIESWLEEYRPQTNRKQVFRQLNRIAKHYHEYNCLLAFFYQHGIGTRIHTKKSFKYYKRGAENNDKFAQNQVGWSYQNGIGTKRDFDKAFRWYTVSAEAGDTSGMCNLAYCYVDGTGTARDLNKAFFWFKKSAESGIAVSQFALAGCYRNGQGTPKDIHKALLWYQKALKHGYDFWRLDLHQILVVGY</sequence>
<comment type="caution">
    <text evidence="1">The sequence shown here is derived from an EMBL/GenBank/DDBJ whole genome shotgun (WGS) entry which is preliminary data.</text>
</comment>
<dbReference type="OrthoDB" id="2384430at2759"/>
<dbReference type="SUPFAM" id="SSF81901">
    <property type="entry name" value="HCP-like"/>
    <property type="match status" value="1"/>
</dbReference>
<dbReference type="InterPro" id="IPR052945">
    <property type="entry name" value="Mitotic_Regulator"/>
</dbReference>